<comment type="caution">
    <text evidence="3">The sequence shown here is derived from an EMBL/GenBank/DDBJ whole genome shotgun (WGS) entry which is preliminary data.</text>
</comment>
<proteinExistence type="predicted"/>
<dbReference type="Pfam" id="PF09860">
    <property type="entry name" value="DUF2087"/>
    <property type="match status" value="1"/>
</dbReference>
<name>A0A934MK11_9HYPH</name>
<feature type="domain" description="Glyoxalase-related protein" evidence="2">
    <location>
        <begin position="9"/>
        <end position="63"/>
    </location>
</feature>
<evidence type="ECO:0000259" key="2">
    <source>
        <dbReference type="Pfam" id="PF20066"/>
    </source>
</evidence>
<dbReference type="AlphaFoldDB" id="A0A934MK11"/>
<reference evidence="3" key="1">
    <citation type="submission" date="2020-12" db="EMBL/GenBank/DDBJ databases">
        <title>Devosia sp. MSA67 isolated from Mo River.</title>
        <authorList>
            <person name="Ma F."/>
            <person name="Zi Z."/>
        </authorList>
    </citation>
    <scope>NUCLEOTIDE SEQUENCE</scope>
    <source>
        <strain evidence="3">MSA67</strain>
    </source>
</reference>
<evidence type="ECO:0000313" key="3">
    <source>
        <dbReference type="EMBL" id="MBJ3783660.1"/>
    </source>
</evidence>
<gene>
    <name evidence="3" type="ORF">JEQ47_02905</name>
</gene>
<feature type="domain" description="DUF2087" evidence="1">
    <location>
        <begin position="83"/>
        <end position="152"/>
    </location>
</feature>
<organism evidence="3 4">
    <name type="scientific">Devosia sediminis</name>
    <dbReference type="NCBI Taxonomy" id="2798801"/>
    <lineage>
        <taxon>Bacteria</taxon>
        <taxon>Pseudomonadati</taxon>
        <taxon>Pseudomonadota</taxon>
        <taxon>Alphaproteobacteria</taxon>
        <taxon>Hyphomicrobiales</taxon>
        <taxon>Devosiaceae</taxon>
        <taxon>Devosia</taxon>
    </lineage>
</organism>
<dbReference type="RefSeq" id="WP_198874886.1">
    <property type="nucleotide sequence ID" value="NZ_JAEKMH010000001.1"/>
</dbReference>
<keyword evidence="4" id="KW-1185">Reference proteome</keyword>
<evidence type="ECO:0000259" key="1">
    <source>
        <dbReference type="Pfam" id="PF09860"/>
    </source>
</evidence>
<dbReference type="InterPro" id="IPR018656">
    <property type="entry name" value="DUF2087"/>
</dbReference>
<sequence length="173" mass="19692">MSRQILSLTIADLSAFAKSLREQITRLDEKPSHVDMLNMLARAAGFRNYQHLKAVTEEAPPADLIDLKLVEKVGRHFDADGVLLRWPSKNSLQPLCLWALWARMEPGRDYADRENTELLNAWASFGDHALLRRAMVDMGYVSRTPDGRTYRRIEQKPPAELSALLKRITPQPA</sequence>
<dbReference type="EMBL" id="JAEKMH010000001">
    <property type="protein sequence ID" value="MBJ3783660.1"/>
    <property type="molecule type" value="Genomic_DNA"/>
</dbReference>
<protein>
    <submittedName>
        <fullName evidence="3">DUF2087 domain-containing protein</fullName>
    </submittedName>
</protein>
<dbReference type="Proteomes" id="UP000602124">
    <property type="component" value="Unassembled WGS sequence"/>
</dbReference>
<dbReference type="Pfam" id="PF20066">
    <property type="entry name" value="Glyoxalase_8"/>
    <property type="match status" value="1"/>
</dbReference>
<evidence type="ECO:0000313" key="4">
    <source>
        <dbReference type="Proteomes" id="UP000602124"/>
    </source>
</evidence>
<dbReference type="InterPro" id="IPR045517">
    <property type="entry name" value="Glyoxalase_8"/>
</dbReference>
<accession>A0A934MK11</accession>